<dbReference type="PROSITE" id="PS50005">
    <property type="entry name" value="TPR"/>
    <property type="match status" value="1"/>
</dbReference>
<dbReference type="InterPro" id="IPR014508">
    <property type="entry name" value="UCP020555_TPR-like"/>
</dbReference>
<feature type="signal peptide" evidence="3">
    <location>
        <begin position="1"/>
        <end position="22"/>
    </location>
</feature>
<feature type="repeat" description="TPR" evidence="1">
    <location>
        <begin position="68"/>
        <end position="101"/>
    </location>
</feature>
<keyword evidence="1" id="KW-0802">TPR repeat</keyword>
<evidence type="ECO:0000256" key="3">
    <source>
        <dbReference type="SAM" id="SignalP"/>
    </source>
</evidence>
<feature type="chain" id="PRO_5022883920" description="DUF4810 domain-containing protein" evidence="3">
    <location>
        <begin position="23"/>
        <end position="139"/>
    </location>
</feature>
<dbReference type="AlphaFoldDB" id="A0A5C1EAZ3"/>
<feature type="region of interest" description="Disordered" evidence="2">
    <location>
        <begin position="117"/>
        <end position="139"/>
    </location>
</feature>
<evidence type="ECO:0008006" key="6">
    <source>
        <dbReference type="Google" id="ProtNLM"/>
    </source>
</evidence>
<proteinExistence type="predicted"/>
<sequence>MTRTLLIVTALASALLSGCASQGGRYHWGDYEQSLYSYYKAPTDLNGFALSLEDSIKQGETLGKRVAPGLYAELGYLLMLQGKKEQAIVLFEKERSLWPQSTQLMTTMIRLASEAPKGEPSQALVPAATVAEAENNAKK</sequence>
<dbReference type="PROSITE" id="PS51257">
    <property type="entry name" value="PROKAR_LIPOPROTEIN"/>
    <property type="match status" value="1"/>
</dbReference>
<evidence type="ECO:0000256" key="1">
    <source>
        <dbReference type="PROSITE-ProRule" id="PRU00339"/>
    </source>
</evidence>
<keyword evidence="3" id="KW-0732">Signal</keyword>
<dbReference type="EMBL" id="CP022579">
    <property type="protein sequence ID" value="QEL66100.1"/>
    <property type="molecule type" value="Genomic_DNA"/>
</dbReference>
<name>A0A5C1EAZ3_9RHOO</name>
<organism evidence="4 5">
    <name type="scientific">Oryzomicrobium terrae</name>
    <dbReference type="NCBI Taxonomy" id="1735038"/>
    <lineage>
        <taxon>Bacteria</taxon>
        <taxon>Pseudomonadati</taxon>
        <taxon>Pseudomonadota</taxon>
        <taxon>Betaproteobacteria</taxon>
        <taxon>Rhodocyclales</taxon>
        <taxon>Rhodocyclaceae</taxon>
        <taxon>Oryzomicrobium</taxon>
    </lineage>
</organism>
<dbReference type="Proteomes" id="UP000323671">
    <property type="component" value="Chromosome"/>
</dbReference>
<dbReference type="KEGG" id="otr:OTERR_26240"/>
<evidence type="ECO:0000313" key="5">
    <source>
        <dbReference type="Proteomes" id="UP000323671"/>
    </source>
</evidence>
<dbReference type="Pfam" id="PF16068">
    <property type="entry name" value="DUF4810"/>
    <property type="match status" value="1"/>
</dbReference>
<reference evidence="4 5" key="1">
    <citation type="submission" date="2017-07" db="EMBL/GenBank/DDBJ databases">
        <title>Complete genome sequence of Oryzomicrobium terrae TPP412.</title>
        <authorList>
            <person name="Chiu L.-W."/>
            <person name="Lo K.-J."/>
            <person name="Tsai Y.-M."/>
            <person name="Lin S.-S."/>
            <person name="Kuo C.-H."/>
            <person name="Liu C.-T."/>
        </authorList>
    </citation>
    <scope>NUCLEOTIDE SEQUENCE [LARGE SCALE GENOMIC DNA]</scope>
    <source>
        <strain evidence="4 5">TPP412</strain>
    </source>
</reference>
<accession>A0A5C1EAZ3</accession>
<dbReference type="InterPro" id="IPR019734">
    <property type="entry name" value="TPR_rpt"/>
</dbReference>
<evidence type="ECO:0000313" key="4">
    <source>
        <dbReference type="EMBL" id="QEL66100.1"/>
    </source>
</evidence>
<dbReference type="RefSeq" id="WP_149426078.1">
    <property type="nucleotide sequence ID" value="NZ_CP022579.1"/>
</dbReference>
<keyword evidence="5" id="KW-1185">Reference proteome</keyword>
<gene>
    <name evidence="4" type="ORF">OTERR_26240</name>
</gene>
<evidence type="ECO:0000256" key="2">
    <source>
        <dbReference type="SAM" id="MobiDB-lite"/>
    </source>
</evidence>
<protein>
    <recommendedName>
        <fullName evidence="6">DUF4810 domain-containing protein</fullName>
    </recommendedName>
</protein>